<dbReference type="InterPro" id="IPR026960">
    <property type="entry name" value="RVT-Znf"/>
</dbReference>
<feature type="domain" description="Reverse transcriptase zinc-binding" evidence="2">
    <location>
        <begin position="15"/>
        <end position="82"/>
    </location>
</feature>
<sequence>MKDSTLSLNPNAYGDFYKTLWALFIPTKIKIHVWRSMNDLLPHFTNLMRRTLRIEAVCPLCKAGLEDSDHLLWSCSILQSVWDSLQIKPPVFEEQLCGKQRFVSTFSSANNQQKCVMIISIWSLWYRRNKLVHEGLSFQELIGFIKGYVQELSLSQERLERSEYFRDRIARDSSGEIIGLETYLFTDVCDACVAEARACERALRFASVKGYHRIAVEGDSLTVIKHIKNKNKDRSVLRALIYQIRSLEESSHAFDGRSTATVLWGLVWEYTGICEVFGHERPDGMVSSVRFCLVFALNSVMNHRMSVLDSKLHISSHLLGFNHKGEVERFDG</sequence>
<dbReference type="InterPro" id="IPR002156">
    <property type="entry name" value="RNaseH_domain"/>
</dbReference>
<feature type="domain" description="RNase H type-1" evidence="1">
    <location>
        <begin position="169"/>
        <end position="249"/>
    </location>
</feature>
<organism evidence="3 4">
    <name type="scientific">Gossypium stocksii</name>
    <dbReference type="NCBI Taxonomy" id="47602"/>
    <lineage>
        <taxon>Eukaryota</taxon>
        <taxon>Viridiplantae</taxon>
        <taxon>Streptophyta</taxon>
        <taxon>Embryophyta</taxon>
        <taxon>Tracheophyta</taxon>
        <taxon>Spermatophyta</taxon>
        <taxon>Magnoliopsida</taxon>
        <taxon>eudicotyledons</taxon>
        <taxon>Gunneridae</taxon>
        <taxon>Pentapetalae</taxon>
        <taxon>rosids</taxon>
        <taxon>malvids</taxon>
        <taxon>Malvales</taxon>
        <taxon>Malvaceae</taxon>
        <taxon>Malvoideae</taxon>
        <taxon>Gossypium</taxon>
    </lineage>
</organism>
<dbReference type="Proteomes" id="UP000828251">
    <property type="component" value="Unassembled WGS sequence"/>
</dbReference>
<evidence type="ECO:0000313" key="4">
    <source>
        <dbReference type="Proteomes" id="UP000828251"/>
    </source>
</evidence>
<evidence type="ECO:0000313" key="3">
    <source>
        <dbReference type="EMBL" id="KAH1065449.1"/>
    </source>
</evidence>
<evidence type="ECO:0008006" key="5">
    <source>
        <dbReference type="Google" id="ProtNLM"/>
    </source>
</evidence>
<dbReference type="InterPro" id="IPR036397">
    <property type="entry name" value="RNaseH_sf"/>
</dbReference>
<dbReference type="PANTHER" id="PTHR47074">
    <property type="entry name" value="BNAC02G40300D PROTEIN"/>
    <property type="match status" value="1"/>
</dbReference>
<dbReference type="Gene3D" id="3.30.420.10">
    <property type="entry name" value="Ribonuclease H-like superfamily/Ribonuclease H"/>
    <property type="match status" value="1"/>
</dbReference>
<accession>A0A9D3V205</accession>
<dbReference type="PANTHER" id="PTHR47074:SF61">
    <property type="entry name" value="RNASE H TYPE-1 DOMAIN-CONTAINING PROTEIN"/>
    <property type="match status" value="1"/>
</dbReference>
<gene>
    <name evidence="3" type="ORF">J1N35_030436</name>
</gene>
<comment type="caution">
    <text evidence="3">The sequence shown here is derived from an EMBL/GenBank/DDBJ whole genome shotgun (WGS) entry which is preliminary data.</text>
</comment>
<dbReference type="InterPro" id="IPR012337">
    <property type="entry name" value="RNaseH-like_sf"/>
</dbReference>
<dbReference type="InterPro" id="IPR044730">
    <property type="entry name" value="RNase_H-like_dom_plant"/>
</dbReference>
<dbReference type="GO" id="GO:0004523">
    <property type="term" value="F:RNA-DNA hybrid ribonuclease activity"/>
    <property type="evidence" value="ECO:0007669"/>
    <property type="project" value="InterPro"/>
</dbReference>
<proteinExistence type="predicted"/>
<evidence type="ECO:0000259" key="2">
    <source>
        <dbReference type="Pfam" id="PF13966"/>
    </source>
</evidence>
<dbReference type="GO" id="GO:0003676">
    <property type="term" value="F:nucleic acid binding"/>
    <property type="evidence" value="ECO:0007669"/>
    <property type="project" value="InterPro"/>
</dbReference>
<dbReference type="InterPro" id="IPR052929">
    <property type="entry name" value="RNase_H-like_EbsB-rel"/>
</dbReference>
<dbReference type="AlphaFoldDB" id="A0A9D3V205"/>
<dbReference type="Pfam" id="PF13966">
    <property type="entry name" value="zf-RVT"/>
    <property type="match status" value="1"/>
</dbReference>
<dbReference type="Pfam" id="PF13456">
    <property type="entry name" value="RVT_3"/>
    <property type="match status" value="1"/>
</dbReference>
<protein>
    <recommendedName>
        <fullName evidence="5">Reverse transcriptase zinc-binding domain-containing protein</fullName>
    </recommendedName>
</protein>
<reference evidence="3 4" key="1">
    <citation type="journal article" date="2021" name="Plant Biotechnol. J.">
        <title>Multi-omics assisted identification of the key and species-specific regulatory components of drought-tolerant mechanisms in Gossypium stocksii.</title>
        <authorList>
            <person name="Yu D."/>
            <person name="Ke L."/>
            <person name="Zhang D."/>
            <person name="Wu Y."/>
            <person name="Sun Y."/>
            <person name="Mei J."/>
            <person name="Sun J."/>
            <person name="Sun Y."/>
        </authorList>
    </citation>
    <scope>NUCLEOTIDE SEQUENCE [LARGE SCALE GENOMIC DNA]</scope>
    <source>
        <strain evidence="4">cv. E1</strain>
        <tissue evidence="3">Leaf</tissue>
    </source>
</reference>
<dbReference type="SUPFAM" id="SSF53098">
    <property type="entry name" value="Ribonuclease H-like"/>
    <property type="match status" value="1"/>
</dbReference>
<dbReference type="OrthoDB" id="993593at2759"/>
<dbReference type="EMBL" id="JAIQCV010000009">
    <property type="protein sequence ID" value="KAH1065449.1"/>
    <property type="molecule type" value="Genomic_DNA"/>
</dbReference>
<name>A0A9D3V205_9ROSI</name>
<keyword evidence="4" id="KW-1185">Reference proteome</keyword>
<evidence type="ECO:0000259" key="1">
    <source>
        <dbReference type="Pfam" id="PF13456"/>
    </source>
</evidence>
<dbReference type="CDD" id="cd06222">
    <property type="entry name" value="RNase_H_like"/>
    <property type="match status" value="1"/>
</dbReference>